<keyword evidence="6 7" id="KW-0788">Thiol protease</keyword>
<organism evidence="10">
    <name type="scientific">Hanusia phi</name>
    <dbReference type="NCBI Taxonomy" id="3032"/>
    <lineage>
        <taxon>Eukaryota</taxon>
        <taxon>Cryptophyceae</taxon>
        <taxon>Pyrenomonadales</taxon>
        <taxon>Geminigeraceae</taxon>
        <taxon>Hanusia</taxon>
    </lineage>
</organism>
<dbReference type="Gene3D" id="3.40.532.10">
    <property type="entry name" value="Peptidase C12, ubiquitin carboxyl-terminal hydrolase"/>
    <property type="match status" value="1"/>
</dbReference>
<dbReference type="Pfam" id="PF01088">
    <property type="entry name" value="Peptidase_C12"/>
    <property type="match status" value="1"/>
</dbReference>
<keyword evidence="3 7" id="KW-0645">Protease</keyword>
<gene>
    <name evidence="10" type="ORF">HPHI1048_LOCUS20728</name>
</gene>
<name>A0A7S0F546_9CRYP</name>
<dbReference type="PRINTS" id="PR00707">
    <property type="entry name" value="UBCTHYDRLASE"/>
</dbReference>
<feature type="active site" description="Nucleophile" evidence="7">
    <location>
        <position position="437"/>
    </location>
</feature>
<dbReference type="SUPFAM" id="SSF54001">
    <property type="entry name" value="Cysteine proteinases"/>
    <property type="match status" value="1"/>
</dbReference>
<evidence type="ECO:0000256" key="7">
    <source>
        <dbReference type="PROSITE-ProRule" id="PRU01393"/>
    </source>
</evidence>
<dbReference type="InterPro" id="IPR001578">
    <property type="entry name" value="Peptidase_C12_UCH"/>
</dbReference>
<feature type="site" description="Important for enzyme activity" evidence="7">
    <location>
        <position position="534"/>
    </location>
</feature>
<reference evidence="10" key="1">
    <citation type="submission" date="2021-01" db="EMBL/GenBank/DDBJ databases">
        <authorList>
            <person name="Corre E."/>
            <person name="Pelletier E."/>
            <person name="Niang G."/>
            <person name="Scheremetjew M."/>
            <person name="Finn R."/>
            <person name="Kale V."/>
            <person name="Holt S."/>
            <person name="Cochrane G."/>
            <person name="Meng A."/>
            <person name="Brown T."/>
            <person name="Cohen L."/>
        </authorList>
    </citation>
    <scope>NUCLEOTIDE SEQUENCE</scope>
    <source>
        <strain evidence="10">CCMP325</strain>
    </source>
</reference>
<dbReference type="InterPro" id="IPR038765">
    <property type="entry name" value="Papain-like_cys_pep_sf"/>
</dbReference>
<dbReference type="PROSITE" id="PS52048">
    <property type="entry name" value="UCH_DOMAIN"/>
    <property type="match status" value="1"/>
</dbReference>
<dbReference type="FunFam" id="3.40.532.10:FF:000006">
    <property type="entry name" value="Ubiquitin carboxyl-terminal hydrolase"/>
    <property type="match status" value="1"/>
</dbReference>
<sequence length="581" mass="65025">MEEKIKQFHETCGGDVADVAALFHALFPHKRFNPQTLGKALGIAEEKMLEGPQVKVTLDQLQHGVQTVSSEESMEVKVEVIDSFISFVREEKEIEAKQQGLELDEAWASELEQRLLTNVKTDKDLMGHLEGVRSLHESWRQNCDDSDESRYPSVVAGPQVLSMDDVFRMFYSRLLTEDERSRLFLRPNESPSDLLRSKLEKFRNKADSSIAKLQRERIVWLMQQATGVEINESCLCDLEKIRELDERICKRMDENFSNKIDKILKDVSLGPSPVRIQLVETEIVKSITGSADEMSWNDFRGYQAVALYACLRALAEENGEQGTVGGLIGSSLKLIKATRRKIGDRFFRKKWLPLESNPDIFNELGYQIGLPMSVSFFEVFGFDPELLALVPSPTYAVLVCFPITPSYKESVDNEASGGEVGAGAAPFFVHQTVGNACGTVAMIHAFASIPAELREEGKGGWLYKFVSSHLSKSPLECAAALEEDEDIAMRHNELARKGDTNVEKFRSGAEESSFQSVLHFICYVEKDGTLYELDGMRKAPVARGSSSQQTLLQDSIAVVQEMMAKSDNELMLNVIALAKQP</sequence>
<dbReference type="PANTHER" id="PTHR10589:SF17">
    <property type="entry name" value="UBIQUITIN CARBOXYL-TERMINAL HYDROLASE"/>
    <property type="match status" value="1"/>
</dbReference>
<proteinExistence type="inferred from homology"/>
<dbReference type="PANTHER" id="PTHR10589">
    <property type="entry name" value="UBIQUITIN CARBOXYL-TERMINAL HYDROLASE"/>
    <property type="match status" value="1"/>
</dbReference>
<evidence type="ECO:0000256" key="8">
    <source>
        <dbReference type="RuleBase" id="RU361215"/>
    </source>
</evidence>
<evidence type="ECO:0000256" key="6">
    <source>
        <dbReference type="ARBA" id="ARBA00022807"/>
    </source>
</evidence>
<dbReference type="AlphaFoldDB" id="A0A7S0F546"/>
<dbReference type="InterPro" id="IPR036959">
    <property type="entry name" value="Peptidase_C12_UCH_sf"/>
</dbReference>
<comment type="catalytic activity">
    <reaction evidence="1 7 8">
        <text>Thiol-dependent hydrolysis of ester, thioester, amide, peptide and isopeptide bonds formed by the C-terminal Gly of ubiquitin (a 76-residue protein attached to proteins as an intracellular targeting signal).</text>
        <dbReference type="EC" id="3.4.19.12"/>
    </reaction>
</comment>
<feature type="active site" description="Proton donor" evidence="7">
    <location>
        <position position="519"/>
    </location>
</feature>
<keyword evidence="5 7" id="KW-0378">Hydrolase</keyword>
<dbReference type="EMBL" id="HBEO01030560">
    <property type="protein sequence ID" value="CAD8502975.1"/>
    <property type="molecule type" value="Transcribed_RNA"/>
</dbReference>
<evidence type="ECO:0000256" key="1">
    <source>
        <dbReference type="ARBA" id="ARBA00000707"/>
    </source>
</evidence>
<dbReference type="EC" id="3.4.19.12" evidence="8"/>
<evidence type="ECO:0000256" key="5">
    <source>
        <dbReference type="ARBA" id="ARBA00022801"/>
    </source>
</evidence>
<feature type="site" description="Transition state stabilizer" evidence="7">
    <location>
        <position position="431"/>
    </location>
</feature>
<dbReference type="GO" id="GO:0006511">
    <property type="term" value="P:ubiquitin-dependent protein catabolic process"/>
    <property type="evidence" value="ECO:0007669"/>
    <property type="project" value="UniProtKB-UniRule"/>
</dbReference>
<dbReference type="GO" id="GO:0004843">
    <property type="term" value="F:cysteine-type deubiquitinase activity"/>
    <property type="evidence" value="ECO:0007669"/>
    <property type="project" value="UniProtKB-UniRule"/>
</dbReference>
<dbReference type="GO" id="GO:0016579">
    <property type="term" value="P:protein deubiquitination"/>
    <property type="evidence" value="ECO:0007669"/>
    <property type="project" value="TreeGrafter"/>
</dbReference>
<evidence type="ECO:0000259" key="9">
    <source>
        <dbReference type="PROSITE" id="PS52048"/>
    </source>
</evidence>
<comment type="similarity">
    <text evidence="2 7 8">Belongs to the peptidase C12 family.</text>
</comment>
<evidence type="ECO:0000256" key="4">
    <source>
        <dbReference type="ARBA" id="ARBA00022786"/>
    </source>
</evidence>
<evidence type="ECO:0000313" key="10">
    <source>
        <dbReference type="EMBL" id="CAD8502975.1"/>
    </source>
</evidence>
<protein>
    <recommendedName>
        <fullName evidence="8">Ubiquitin carboxyl-terminal hydrolase</fullName>
        <ecNumber evidence="8">3.4.19.12</ecNumber>
    </recommendedName>
</protein>
<dbReference type="GO" id="GO:0005737">
    <property type="term" value="C:cytoplasm"/>
    <property type="evidence" value="ECO:0007669"/>
    <property type="project" value="TreeGrafter"/>
</dbReference>
<evidence type="ECO:0000256" key="3">
    <source>
        <dbReference type="ARBA" id="ARBA00022670"/>
    </source>
</evidence>
<accession>A0A7S0F546</accession>
<feature type="domain" description="UCH catalytic" evidence="9">
    <location>
        <begin position="350"/>
        <end position="579"/>
    </location>
</feature>
<evidence type="ECO:0000256" key="2">
    <source>
        <dbReference type="ARBA" id="ARBA00009326"/>
    </source>
</evidence>
<keyword evidence="4 7" id="KW-0833">Ubl conjugation pathway</keyword>